<evidence type="ECO:0000313" key="3">
    <source>
        <dbReference type="Proteomes" id="UP000494206"/>
    </source>
</evidence>
<dbReference type="Proteomes" id="UP000494206">
    <property type="component" value="Unassembled WGS sequence"/>
</dbReference>
<evidence type="ECO:0000313" key="2">
    <source>
        <dbReference type="EMBL" id="CAB3399363.1"/>
    </source>
</evidence>
<dbReference type="AlphaFoldDB" id="A0A8S1EHY8"/>
<protein>
    <submittedName>
        <fullName evidence="2">Uncharacterized protein</fullName>
    </submittedName>
</protein>
<evidence type="ECO:0000256" key="1">
    <source>
        <dbReference type="SAM" id="MobiDB-lite"/>
    </source>
</evidence>
<name>A0A8S1EHY8_9PELO</name>
<comment type="caution">
    <text evidence="2">The sequence shown here is derived from an EMBL/GenBank/DDBJ whole genome shotgun (WGS) entry which is preliminary data.</text>
</comment>
<keyword evidence="3" id="KW-1185">Reference proteome</keyword>
<proteinExistence type="predicted"/>
<sequence>MGPARFHCATLLPGGQSVLRVDESHRSFATSIPQIVRNHHITMYIFPTWSSSNYNRSPVIFNIDLVNNHRFRQEKGDSKCEDGMEITFKHNTYLVDGIPAWGAAAWLQHTTDWRGLCRHKQIWCYTYFVENRLIKIAEELIRNKDVNYKKLLRIECNNMVDVLKRNQIHGKIQVEYCAKGFIVLLEKVLAIEGDFELSDYCAFLQLDLDRHYYGLRKLLNCPKIKQPCLYEELLIKAEQFLKDNREKIEEKRALVAMNPEKQKERLELFESFREDPYELLRNIPETIKFQEDDNAQLKKIKMEEQQKNEPKVEGKEEKQGVNEQ</sequence>
<gene>
    <name evidence="2" type="ORF">CBOVIS_LOCUS2496</name>
</gene>
<organism evidence="2 3">
    <name type="scientific">Caenorhabditis bovis</name>
    <dbReference type="NCBI Taxonomy" id="2654633"/>
    <lineage>
        <taxon>Eukaryota</taxon>
        <taxon>Metazoa</taxon>
        <taxon>Ecdysozoa</taxon>
        <taxon>Nematoda</taxon>
        <taxon>Chromadorea</taxon>
        <taxon>Rhabditida</taxon>
        <taxon>Rhabditina</taxon>
        <taxon>Rhabditomorpha</taxon>
        <taxon>Rhabditoidea</taxon>
        <taxon>Rhabditidae</taxon>
        <taxon>Peloderinae</taxon>
        <taxon>Caenorhabditis</taxon>
    </lineage>
</organism>
<accession>A0A8S1EHY8</accession>
<reference evidence="2 3" key="1">
    <citation type="submission" date="2020-04" db="EMBL/GenBank/DDBJ databases">
        <authorList>
            <person name="Laetsch R D."/>
            <person name="Stevens L."/>
            <person name="Kumar S."/>
            <person name="Blaxter L. M."/>
        </authorList>
    </citation>
    <scope>NUCLEOTIDE SEQUENCE [LARGE SCALE GENOMIC DNA]</scope>
</reference>
<dbReference type="EMBL" id="CADEPM010000002">
    <property type="protein sequence ID" value="CAB3399363.1"/>
    <property type="molecule type" value="Genomic_DNA"/>
</dbReference>
<feature type="region of interest" description="Disordered" evidence="1">
    <location>
        <begin position="301"/>
        <end position="324"/>
    </location>
</feature>